<evidence type="ECO:0000313" key="2">
    <source>
        <dbReference type="WBParaSite" id="PDA_v2.g7445.t1"/>
    </source>
</evidence>
<reference evidence="2" key="1">
    <citation type="submission" date="2022-11" db="UniProtKB">
        <authorList>
            <consortium name="WormBaseParasite"/>
        </authorList>
    </citation>
    <scope>IDENTIFICATION</scope>
</reference>
<sequence length="300" mass="35733">MNFQPIRKFESFETFNRPISAVELDQKRFCIQLGSKEFAFNYDEYPVTRNDFKHIQELRIYRQPVDIKIYDDVFGHDIKRIHIWDKKIPEKYCNIQKSRNSLEEVYIYSKRGFDHLLILSPSCRKVEVMYFKLENIKNLSYKESFPSIEHLMVSEAYVQKNLDPKMVKQFCEFLSKAFPNLKQLDIEFDYLNHYIINGSAFDEIEPFPKIDPKMFECAQIVKDTSVSIDSRHGRQKFFQKYEIHDGLLFESIVSFGSDNGLCWHPFFGYKGVPIGRFSFQSHMYNARNKGDDTIPFRFTD</sequence>
<name>A0A914R799_9BILA</name>
<dbReference type="AlphaFoldDB" id="A0A914R799"/>
<accession>A0A914R799</accession>
<protein>
    <submittedName>
        <fullName evidence="2">Uncharacterized protein</fullName>
    </submittedName>
</protein>
<dbReference type="WBParaSite" id="PDA_v2.g7445.t1">
    <property type="protein sequence ID" value="PDA_v2.g7445.t1"/>
    <property type="gene ID" value="PDA_v2.g7445"/>
</dbReference>
<evidence type="ECO:0000313" key="1">
    <source>
        <dbReference type="Proteomes" id="UP000887578"/>
    </source>
</evidence>
<organism evidence="1 2">
    <name type="scientific">Panagrolaimus davidi</name>
    <dbReference type="NCBI Taxonomy" id="227884"/>
    <lineage>
        <taxon>Eukaryota</taxon>
        <taxon>Metazoa</taxon>
        <taxon>Ecdysozoa</taxon>
        <taxon>Nematoda</taxon>
        <taxon>Chromadorea</taxon>
        <taxon>Rhabditida</taxon>
        <taxon>Tylenchina</taxon>
        <taxon>Panagrolaimomorpha</taxon>
        <taxon>Panagrolaimoidea</taxon>
        <taxon>Panagrolaimidae</taxon>
        <taxon>Panagrolaimus</taxon>
    </lineage>
</organism>
<proteinExistence type="predicted"/>
<keyword evidence="1" id="KW-1185">Reference proteome</keyword>
<dbReference type="Proteomes" id="UP000887578">
    <property type="component" value="Unplaced"/>
</dbReference>